<dbReference type="Gene3D" id="3.40.30.10">
    <property type="entry name" value="Glutaredoxin"/>
    <property type="match status" value="1"/>
</dbReference>
<evidence type="ECO:0000256" key="4">
    <source>
        <dbReference type="ARBA" id="ARBA00023157"/>
    </source>
</evidence>
<dbReference type="Pfam" id="PF08534">
    <property type="entry name" value="Redoxin"/>
    <property type="match status" value="1"/>
</dbReference>
<organism evidence="7 8">
    <name type="scientific">Agromyces larvae</name>
    <dbReference type="NCBI Taxonomy" id="2929802"/>
    <lineage>
        <taxon>Bacteria</taxon>
        <taxon>Bacillati</taxon>
        <taxon>Actinomycetota</taxon>
        <taxon>Actinomycetes</taxon>
        <taxon>Micrococcales</taxon>
        <taxon>Microbacteriaceae</taxon>
        <taxon>Agromyces</taxon>
    </lineage>
</organism>
<proteinExistence type="predicted"/>
<keyword evidence="8" id="KW-1185">Reference proteome</keyword>
<dbReference type="PANTHER" id="PTHR42852">
    <property type="entry name" value="THIOL:DISULFIDE INTERCHANGE PROTEIN DSBE"/>
    <property type="match status" value="1"/>
</dbReference>
<gene>
    <name evidence="7" type="ORF">MTO99_16665</name>
</gene>
<accession>A0ABY4BX35</accession>
<dbReference type="CDD" id="cd02966">
    <property type="entry name" value="TlpA_like_family"/>
    <property type="match status" value="1"/>
</dbReference>
<dbReference type="PROSITE" id="PS51257">
    <property type="entry name" value="PROKAR_LIPOPROTEIN"/>
    <property type="match status" value="1"/>
</dbReference>
<dbReference type="PANTHER" id="PTHR42852:SF6">
    <property type="entry name" value="THIOL:DISULFIDE INTERCHANGE PROTEIN DSBE"/>
    <property type="match status" value="1"/>
</dbReference>
<keyword evidence="2" id="KW-0201">Cytochrome c-type biogenesis</keyword>
<evidence type="ECO:0000313" key="7">
    <source>
        <dbReference type="EMBL" id="UOE43782.1"/>
    </source>
</evidence>
<dbReference type="SUPFAM" id="SSF52833">
    <property type="entry name" value="Thioredoxin-like"/>
    <property type="match status" value="1"/>
</dbReference>
<evidence type="ECO:0000256" key="3">
    <source>
        <dbReference type="ARBA" id="ARBA00022968"/>
    </source>
</evidence>
<reference evidence="7 8" key="1">
    <citation type="submission" date="2022-03" db="EMBL/GenBank/DDBJ databases">
        <title>Mucilaginibacter sp. isolated from the gut of Protaetia brevitarsis seulensis larvae.</title>
        <authorList>
            <person name="Won M."/>
            <person name="Kim S.-J."/>
            <person name="Kwon S.-W."/>
        </authorList>
    </citation>
    <scope>NUCLEOTIDE SEQUENCE [LARGE SCALE GENOMIC DNA]</scope>
    <source>
        <strain evidence="7 8">CFWR-12</strain>
    </source>
</reference>
<feature type="domain" description="Thioredoxin" evidence="6">
    <location>
        <begin position="53"/>
        <end position="203"/>
    </location>
</feature>
<evidence type="ECO:0000256" key="2">
    <source>
        <dbReference type="ARBA" id="ARBA00022748"/>
    </source>
</evidence>
<dbReference type="InterPro" id="IPR017937">
    <property type="entry name" value="Thioredoxin_CS"/>
</dbReference>
<dbReference type="PROSITE" id="PS51352">
    <property type="entry name" value="THIOREDOXIN_2"/>
    <property type="match status" value="1"/>
</dbReference>
<evidence type="ECO:0000256" key="5">
    <source>
        <dbReference type="ARBA" id="ARBA00023284"/>
    </source>
</evidence>
<sequence length="206" mass="21752">MHRMPRSGSRLARFARYAAGGAVLALLLTGCTSDPLADQYREGSGKNYIAGDGTIAEFAPDSREEPVSFEGATVDGGSFDSADAAGEVVVVNFWYAGCAPCRVEAPILQRVHEQYGDEVAFVGVNVRDQAGTARPFEEDFGITYPSILDVDEGRVQLAFAGKVPAAAVPTTLVLDRDGRVAARILGQVKDASILTTIVDGLLDEAA</sequence>
<comment type="subcellular location">
    <subcellularLocation>
        <location evidence="1">Cell envelope</location>
    </subcellularLocation>
</comment>
<evidence type="ECO:0000256" key="1">
    <source>
        <dbReference type="ARBA" id="ARBA00004196"/>
    </source>
</evidence>
<dbReference type="InterPro" id="IPR013766">
    <property type="entry name" value="Thioredoxin_domain"/>
</dbReference>
<keyword evidence="3" id="KW-0812">Transmembrane</keyword>
<name>A0ABY4BX35_9MICO</name>
<dbReference type="Proteomes" id="UP000832097">
    <property type="component" value="Chromosome"/>
</dbReference>
<dbReference type="InterPro" id="IPR036249">
    <property type="entry name" value="Thioredoxin-like_sf"/>
</dbReference>
<dbReference type="PROSITE" id="PS00194">
    <property type="entry name" value="THIOREDOXIN_1"/>
    <property type="match status" value="1"/>
</dbReference>
<keyword evidence="3" id="KW-0735">Signal-anchor</keyword>
<dbReference type="InterPro" id="IPR013740">
    <property type="entry name" value="Redoxin"/>
</dbReference>
<keyword evidence="5" id="KW-0676">Redox-active center</keyword>
<keyword evidence="4" id="KW-1015">Disulfide bond</keyword>
<protein>
    <submittedName>
        <fullName evidence="7">TlpA family protein disulfide reductase</fullName>
    </submittedName>
</protein>
<dbReference type="InterPro" id="IPR050553">
    <property type="entry name" value="Thioredoxin_ResA/DsbE_sf"/>
</dbReference>
<evidence type="ECO:0000313" key="8">
    <source>
        <dbReference type="Proteomes" id="UP000832097"/>
    </source>
</evidence>
<evidence type="ECO:0000259" key="6">
    <source>
        <dbReference type="PROSITE" id="PS51352"/>
    </source>
</evidence>
<dbReference type="EMBL" id="CP094528">
    <property type="protein sequence ID" value="UOE43782.1"/>
    <property type="molecule type" value="Genomic_DNA"/>
</dbReference>